<gene>
    <name evidence="1" type="ORF">PFICI_02534</name>
</gene>
<dbReference type="EMBL" id="KI912110">
    <property type="protein sequence ID" value="ETS84509.1"/>
    <property type="molecule type" value="Genomic_DNA"/>
</dbReference>
<dbReference type="HOGENOM" id="CLU_1321299_0_0_1"/>
<keyword evidence="2" id="KW-1185">Reference proteome</keyword>
<accession>W3XER7</accession>
<dbReference type="AlphaFoldDB" id="W3XER7"/>
<dbReference type="OrthoDB" id="4330301at2759"/>
<dbReference type="Proteomes" id="UP000030651">
    <property type="component" value="Unassembled WGS sequence"/>
</dbReference>
<dbReference type="KEGG" id="pfy:PFICI_02534"/>
<dbReference type="eggNOG" id="ENOG502S9Z8">
    <property type="taxonomic scope" value="Eukaryota"/>
</dbReference>
<name>W3XER7_PESFW</name>
<dbReference type="RefSeq" id="XP_007829306.1">
    <property type="nucleotide sequence ID" value="XM_007831115.1"/>
</dbReference>
<proteinExistence type="predicted"/>
<protein>
    <submittedName>
        <fullName evidence="1">Uncharacterized protein</fullName>
    </submittedName>
</protein>
<evidence type="ECO:0000313" key="1">
    <source>
        <dbReference type="EMBL" id="ETS84509.1"/>
    </source>
</evidence>
<reference evidence="2" key="1">
    <citation type="journal article" date="2015" name="BMC Genomics">
        <title>Genomic and transcriptomic analysis of the endophytic fungus Pestalotiopsis fici reveals its lifestyle and high potential for synthesis of natural products.</title>
        <authorList>
            <person name="Wang X."/>
            <person name="Zhang X."/>
            <person name="Liu L."/>
            <person name="Xiang M."/>
            <person name="Wang W."/>
            <person name="Sun X."/>
            <person name="Che Y."/>
            <person name="Guo L."/>
            <person name="Liu G."/>
            <person name="Guo L."/>
            <person name="Wang C."/>
            <person name="Yin W.B."/>
            <person name="Stadler M."/>
            <person name="Zhang X."/>
            <person name="Liu X."/>
        </authorList>
    </citation>
    <scope>NUCLEOTIDE SEQUENCE [LARGE SCALE GENOMIC DNA]</scope>
    <source>
        <strain evidence="2">W106-1 / CGMCC3.15140</strain>
    </source>
</reference>
<dbReference type="GeneID" id="19267547"/>
<dbReference type="InParanoid" id="W3XER7"/>
<organism evidence="1 2">
    <name type="scientific">Pestalotiopsis fici (strain W106-1 / CGMCC3.15140)</name>
    <dbReference type="NCBI Taxonomy" id="1229662"/>
    <lineage>
        <taxon>Eukaryota</taxon>
        <taxon>Fungi</taxon>
        <taxon>Dikarya</taxon>
        <taxon>Ascomycota</taxon>
        <taxon>Pezizomycotina</taxon>
        <taxon>Sordariomycetes</taxon>
        <taxon>Xylariomycetidae</taxon>
        <taxon>Amphisphaeriales</taxon>
        <taxon>Sporocadaceae</taxon>
        <taxon>Pestalotiopsis</taxon>
    </lineage>
</organism>
<evidence type="ECO:0000313" key="2">
    <source>
        <dbReference type="Proteomes" id="UP000030651"/>
    </source>
</evidence>
<sequence length="208" mass="22903">MSPAVITVDHQDSLFPVSKNQKAIEDHATISEDDRKRLQASGILDNAVSFSTIPIVGDAPTKSSGDGMLHLEFAEHALIGNTVTLKMKDGTSKIARDYPFTFYNGKLKLTYGQISALAGDFYGTYDPICESQSQRDQIARFMRAYKTLAKNPSSRQPQKAKDILAALQKEVNTVNTAIASHRDPSKAYAKLPDKNIKFQLLTALRPSN</sequence>